<dbReference type="InterPro" id="IPR041715">
    <property type="entry name" value="HisRS-like_core"/>
</dbReference>
<dbReference type="HAMAP" id="MF_00125">
    <property type="entry name" value="HisZ"/>
    <property type="match status" value="1"/>
</dbReference>
<comment type="function">
    <text evidence="8 9">Required for the first step of histidine biosynthesis. May allow the feedback regulation of ATP phosphoribosyltransferase activity by histidine.</text>
</comment>
<dbReference type="GO" id="GO:0016757">
    <property type="term" value="F:glycosyltransferase activity"/>
    <property type="evidence" value="ECO:0007669"/>
    <property type="project" value="UniProtKB-KW"/>
</dbReference>
<evidence type="ECO:0000313" key="12">
    <source>
        <dbReference type="EMBL" id="KYD08472.1"/>
    </source>
</evidence>
<dbReference type="PIRSF" id="PIRSF001549">
    <property type="entry name" value="His-tRNA_synth"/>
    <property type="match status" value="1"/>
</dbReference>
<dbReference type="Proteomes" id="UP000075666">
    <property type="component" value="Unassembled WGS sequence"/>
</dbReference>
<comment type="subunit">
    <text evidence="9">Heteromultimer composed of HisG and HisZ subunits.</text>
</comment>
<evidence type="ECO:0000256" key="3">
    <source>
        <dbReference type="ARBA" id="ARBA00005539"/>
    </source>
</evidence>
<dbReference type="GO" id="GO:0005737">
    <property type="term" value="C:cytoplasm"/>
    <property type="evidence" value="ECO:0007669"/>
    <property type="project" value="UniProtKB-SubCell"/>
</dbReference>
<evidence type="ECO:0000256" key="7">
    <source>
        <dbReference type="ARBA" id="ARBA00023102"/>
    </source>
</evidence>
<dbReference type="GO" id="GO:0006427">
    <property type="term" value="P:histidyl-tRNA aminoacylation"/>
    <property type="evidence" value="ECO:0007669"/>
    <property type="project" value="TreeGrafter"/>
</dbReference>
<dbReference type="Gene3D" id="3.30.930.10">
    <property type="entry name" value="Bira Bifunctional Protein, Domain 2"/>
    <property type="match status" value="1"/>
</dbReference>
<evidence type="ECO:0000256" key="9">
    <source>
        <dbReference type="HAMAP-Rule" id="MF_00125"/>
    </source>
</evidence>
<dbReference type="PANTHER" id="PTHR43707">
    <property type="entry name" value="HISTIDYL-TRNA SYNTHETASE"/>
    <property type="match status" value="1"/>
</dbReference>
<dbReference type="EMBL" id="LQYN01000031">
    <property type="protein sequence ID" value="KYD08472.1"/>
    <property type="molecule type" value="Genomic_DNA"/>
</dbReference>
<dbReference type="AlphaFoldDB" id="A0A150L9U2"/>
<comment type="pathway">
    <text evidence="2 9">Amino-acid biosynthesis; L-histidine biosynthesis; L-histidine from 5-phospho-alpha-D-ribose 1-diphosphate: step 1/9.</text>
</comment>
<dbReference type="SUPFAM" id="SSF55681">
    <property type="entry name" value="Class II aaRS and biotin synthetases"/>
    <property type="match status" value="1"/>
</dbReference>
<feature type="domain" description="Class II Histidinyl-tRNA synthetase (HisRS)-like catalytic core" evidence="11">
    <location>
        <begin position="16"/>
        <end position="306"/>
    </location>
</feature>
<feature type="binding site" evidence="10">
    <location>
        <begin position="262"/>
        <end position="263"/>
    </location>
    <ligand>
        <name>L-histidine</name>
        <dbReference type="ChEBI" id="CHEBI:57595"/>
    </ligand>
</feature>
<feature type="binding site" evidence="10">
    <location>
        <position position="117"/>
    </location>
    <ligand>
        <name>L-histidine</name>
        <dbReference type="ChEBI" id="CHEBI:57595"/>
    </ligand>
</feature>
<dbReference type="EMBL" id="CP066701">
    <property type="protein sequence ID" value="QQX24658.1"/>
    <property type="molecule type" value="Genomic_DNA"/>
</dbReference>
<feature type="binding site" evidence="10">
    <location>
        <position position="113"/>
    </location>
    <ligand>
        <name>L-histidine</name>
        <dbReference type="ChEBI" id="CHEBI:57595"/>
    </ligand>
</feature>
<comment type="similarity">
    <text evidence="3 9">Belongs to the class-II aminoacyl-tRNA synthetase family. HisZ subfamily.</text>
</comment>
<organism evidence="12 14">
    <name type="scientific">Heyndrickxia sporothermodurans</name>
    <dbReference type="NCBI Taxonomy" id="46224"/>
    <lineage>
        <taxon>Bacteria</taxon>
        <taxon>Bacillati</taxon>
        <taxon>Bacillota</taxon>
        <taxon>Bacilli</taxon>
        <taxon>Bacillales</taxon>
        <taxon>Bacillaceae</taxon>
        <taxon>Heyndrickxia</taxon>
    </lineage>
</organism>
<dbReference type="InterPro" id="IPR004517">
    <property type="entry name" value="HisZ"/>
</dbReference>
<evidence type="ECO:0000256" key="5">
    <source>
        <dbReference type="ARBA" id="ARBA00022490"/>
    </source>
</evidence>
<proteinExistence type="inferred from homology"/>
<dbReference type="PANTHER" id="PTHR43707:SF6">
    <property type="entry name" value="ATP PHOSPHORIBOSYLTRANSFERASE REGULATORY SUBUNIT"/>
    <property type="match status" value="1"/>
</dbReference>
<evidence type="ECO:0000256" key="1">
    <source>
        <dbReference type="ARBA" id="ARBA00004496"/>
    </source>
</evidence>
<dbReference type="OrthoDB" id="9800814at2"/>
<dbReference type="InterPro" id="IPR045864">
    <property type="entry name" value="aa-tRNA-synth_II/BPL/LPL"/>
</dbReference>
<keyword evidence="7 9" id="KW-0368">Histidine biosynthesis</keyword>
<sequence>MLLPIGSQDDFGETVTNRNFVFETFRKVSTLRGYQEISTPVVEYANIFTNKHVGMSLQSLMKWFNSEGEIEVLRPDWTTAIARALTKHNKAPEKWAYQGSIFRNNKVGVESRQVGIEIINFPNFHGECECLLMARNFLDELTINHYVIELGHTGIFEYFINQLDLSDEEIKALQIAMHDKRKDKVYQLVARNGKEHIASELVVLIDAFGPFEEVLNDYEIRWGNYPVLLKIVNHIKKLAELLNESGKVPVIVDLGMVKKLPYYSGIIFRGLLEENGSTCFSGGRYDKLYDQFGENKNAVGLGFDVDILAKQLRIVNKPKRICVIASDETLSYAEKIRKDYADFIVEVFYDDEMIDKDNFQKVIYILQKDGEYEVIENEDMYRFN</sequence>
<evidence type="ECO:0000256" key="10">
    <source>
        <dbReference type="PIRSR" id="PIRSR001549-1"/>
    </source>
</evidence>
<dbReference type="GO" id="GO:0000105">
    <property type="term" value="P:L-histidine biosynthetic process"/>
    <property type="evidence" value="ECO:0007669"/>
    <property type="project" value="UniProtKB-UniRule"/>
</dbReference>
<keyword evidence="6 9" id="KW-0028">Amino-acid biosynthesis</keyword>
<dbReference type="KEGG" id="hspo:JGZ69_18095"/>
<dbReference type="GO" id="GO:0004821">
    <property type="term" value="F:histidine-tRNA ligase activity"/>
    <property type="evidence" value="ECO:0007669"/>
    <property type="project" value="TreeGrafter"/>
</dbReference>
<dbReference type="UniPathway" id="UPA00031">
    <property type="reaction ID" value="UER00006"/>
</dbReference>
<evidence type="ECO:0000256" key="2">
    <source>
        <dbReference type="ARBA" id="ARBA00004667"/>
    </source>
</evidence>
<name>A0A150L9U2_9BACI</name>
<reference evidence="12 14" key="1">
    <citation type="submission" date="2016-01" db="EMBL/GenBank/DDBJ databases">
        <title>Genome Sequences of Twelve Sporeforming Bacillus Species Isolated from Foods.</title>
        <authorList>
            <person name="Berendsen E.M."/>
            <person name="Wells-Bennik M.H."/>
            <person name="Krawcyk A.O."/>
            <person name="De Jong A."/>
            <person name="Holsappel S."/>
            <person name="Eijlander R.T."/>
            <person name="Kuipers O.P."/>
        </authorList>
    </citation>
    <scope>NUCLEOTIDE SEQUENCE [LARGE SCALE GENOMIC DNA]</scope>
    <source>
        <strain evidence="12 14">B4102</strain>
    </source>
</reference>
<dbReference type="RefSeq" id="WP_066229677.1">
    <property type="nucleotide sequence ID" value="NZ_CP066701.1"/>
</dbReference>
<keyword evidence="12" id="KW-0328">Glycosyltransferase</keyword>
<dbReference type="STRING" id="46224.B4102_2749"/>
<keyword evidence="12" id="KW-0808">Transferase</keyword>
<evidence type="ECO:0000256" key="6">
    <source>
        <dbReference type="ARBA" id="ARBA00022605"/>
    </source>
</evidence>
<keyword evidence="5 9" id="KW-0963">Cytoplasm</keyword>
<feature type="binding site" evidence="10">
    <location>
        <begin position="76"/>
        <end position="78"/>
    </location>
    <ligand>
        <name>L-histidine</name>
        <dbReference type="ChEBI" id="CHEBI:57595"/>
    </ligand>
</feature>
<protein>
    <recommendedName>
        <fullName evidence="4 9">ATP phosphoribosyltransferase regulatory subunit</fullName>
    </recommendedName>
</protein>
<dbReference type="InterPro" id="IPR004516">
    <property type="entry name" value="HisRS/HisZ"/>
</dbReference>
<evidence type="ECO:0000313" key="14">
    <source>
        <dbReference type="Proteomes" id="UP000075666"/>
    </source>
</evidence>
<evidence type="ECO:0000256" key="4">
    <source>
        <dbReference type="ARBA" id="ARBA00020397"/>
    </source>
</evidence>
<dbReference type="GO" id="GO:0140096">
    <property type="term" value="F:catalytic activity, acting on a protein"/>
    <property type="evidence" value="ECO:0007669"/>
    <property type="project" value="UniProtKB-ARBA"/>
</dbReference>
<comment type="miscellaneous">
    <text evidence="9">This function is generally fulfilled by the C-terminal part of HisG, which is missing in some bacteria such as this one.</text>
</comment>
<dbReference type="Proteomes" id="UP000595512">
    <property type="component" value="Chromosome"/>
</dbReference>
<reference evidence="13 15" key="2">
    <citation type="submission" date="2020-12" db="EMBL/GenBank/DDBJ databases">
        <title>Taxonomic evaluation of the Bacillus sporothermodurans group of bacteria based on whole genome sequences.</title>
        <authorList>
            <person name="Fiedler G."/>
            <person name="Herbstmann A.-D."/>
            <person name="Doll E."/>
            <person name="Wenning M."/>
            <person name="Brinks E."/>
            <person name="Kabisch J."/>
            <person name="Breitenwieser F."/>
            <person name="Lappann M."/>
            <person name="Boehnlein C."/>
            <person name="Franz C."/>
        </authorList>
    </citation>
    <scope>NUCLEOTIDE SEQUENCE [LARGE SCALE GENOMIC DNA]</scope>
    <source>
        <strain evidence="13 15">DSM 10599</strain>
    </source>
</reference>
<evidence type="ECO:0000259" key="11">
    <source>
        <dbReference type="Pfam" id="PF13393"/>
    </source>
</evidence>
<evidence type="ECO:0000313" key="13">
    <source>
        <dbReference type="EMBL" id="QQX24658.1"/>
    </source>
</evidence>
<dbReference type="PATRIC" id="fig|46224.3.peg.2319"/>
<keyword evidence="14" id="KW-1185">Reference proteome</keyword>
<feature type="binding site" evidence="10">
    <location>
        <position position="103"/>
    </location>
    <ligand>
        <name>L-histidine</name>
        <dbReference type="ChEBI" id="CHEBI:57595"/>
    </ligand>
</feature>
<evidence type="ECO:0000256" key="8">
    <source>
        <dbReference type="ARBA" id="ARBA00025246"/>
    </source>
</evidence>
<comment type="subcellular location">
    <subcellularLocation>
        <location evidence="1 9">Cytoplasm</location>
    </subcellularLocation>
</comment>
<gene>
    <name evidence="9" type="primary">hisZ</name>
    <name evidence="12" type="ORF">B4102_2749</name>
    <name evidence="13" type="ORF">JGZ69_18095</name>
</gene>
<evidence type="ECO:0000313" key="15">
    <source>
        <dbReference type="Proteomes" id="UP000595512"/>
    </source>
</evidence>
<dbReference type="Pfam" id="PF13393">
    <property type="entry name" value="tRNA-synt_His"/>
    <property type="match status" value="1"/>
</dbReference>
<accession>A0A150L9U2</accession>